<dbReference type="InterPro" id="IPR010918">
    <property type="entry name" value="PurM-like_C_dom"/>
</dbReference>
<dbReference type="Pfam" id="PF00586">
    <property type="entry name" value="AIRS"/>
    <property type="match status" value="1"/>
</dbReference>
<dbReference type="EMBL" id="BDGJ01000005">
    <property type="protein sequence ID" value="GAW91121.1"/>
    <property type="molecule type" value="Genomic_DNA"/>
</dbReference>
<organism evidence="4 5">
    <name type="scientific">Calderihabitans maritimus</name>
    <dbReference type="NCBI Taxonomy" id="1246530"/>
    <lineage>
        <taxon>Bacteria</taxon>
        <taxon>Bacillati</taxon>
        <taxon>Bacillota</taxon>
        <taxon>Clostridia</taxon>
        <taxon>Neomoorellales</taxon>
        <taxon>Calderihabitantaceae</taxon>
        <taxon>Calderihabitans</taxon>
    </lineage>
</organism>
<evidence type="ECO:0000259" key="3">
    <source>
        <dbReference type="Pfam" id="PF02769"/>
    </source>
</evidence>
<evidence type="ECO:0000313" key="5">
    <source>
        <dbReference type="Proteomes" id="UP000197032"/>
    </source>
</evidence>
<sequence>MEDKILLAHGSGGKLYRRLVNEVFLPAFQNPVLAKLEDQANLTVPKGNIAFTTDSYVVNPLFFPGGDIGKLAVCGTVNDLAVGGAKPLYLSVGFIIEEGFSLSSLRDIVNSMKKAAEEAGVEIVTGDTKVVEKGLADGLYINTAGIGVTREGINLSSTNAQPGDLILLSGTIGDHGIAVMAAREGLTVMSPVLSDVAPLNGMISDLIDAAPGVRVMRDPTRGGVATTLNELAAASRVSMKIYETEIPVREEVASVCEIFGFDPLYVANEGKILAVVPKDQADDALRALRQHRYGRNAAIIGEVTAGNPGKVYLETAIGGSRVIDMMAGEQLPRIC</sequence>
<dbReference type="CDD" id="cd02197">
    <property type="entry name" value="HypE"/>
    <property type="match status" value="1"/>
</dbReference>
<feature type="domain" description="PurM-like N-terminal" evidence="2">
    <location>
        <begin position="37"/>
        <end position="148"/>
    </location>
</feature>
<protein>
    <submittedName>
        <fullName evidence="4">Hydrogenase expression/formation protein HypE</fullName>
    </submittedName>
</protein>
<dbReference type="PANTHER" id="PTHR30303:SF0">
    <property type="entry name" value="CARBAMOYL DEHYDRATASE HYPE"/>
    <property type="match status" value="1"/>
</dbReference>
<evidence type="ECO:0000313" key="4">
    <source>
        <dbReference type="EMBL" id="GAW91121.1"/>
    </source>
</evidence>
<dbReference type="NCBIfam" id="TIGR02124">
    <property type="entry name" value="hypE"/>
    <property type="match status" value="1"/>
</dbReference>
<dbReference type="PIRSF" id="PIRSF005644">
    <property type="entry name" value="Hdrgns_mtr_HypE"/>
    <property type="match status" value="1"/>
</dbReference>
<dbReference type="PANTHER" id="PTHR30303">
    <property type="entry name" value="HYDROGENASE ISOENZYMES FORMATION PROTEIN HYPE"/>
    <property type="match status" value="1"/>
</dbReference>
<dbReference type="InterPro" id="IPR016188">
    <property type="entry name" value="PurM-like_N"/>
</dbReference>
<dbReference type="InterPro" id="IPR011854">
    <property type="entry name" value="HypE"/>
</dbReference>
<name>A0A1Z5HP69_9FIRM</name>
<comment type="similarity">
    <text evidence="1">Belongs to the HypE family.</text>
</comment>
<dbReference type="SUPFAM" id="SSF55326">
    <property type="entry name" value="PurM N-terminal domain-like"/>
    <property type="match status" value="1"/>
</dbReference>
<dbReference type="AlphaFoldDB" id="A0A1Z5HP69"/>
<dbReference type="InterPro" id="IPR036921">
    <property type="entry name" value="PurM-like_N_sf"/>
</dbReference>
<accession>A0A1Z5HP69</accession>
<dbReference type="InterPro" id="IPR036676">
    <property type="entry name" value="PurM-like_C_sf"/>
</dbReference>
<dbReference type="Gene3D" id="3.30.1330.10">
    <property type="entry name" value="PurM-like, N-terminal domain"/>
    <property type="match status" value="1"/>
</dbReference>
<comment type="caution">
    <text evidence="4">The sequence shown here is derived from an EMBL/GenBank/DDBJ whole genome shotgun (WGS) entry which is preliminary data.</text>
</comment>
<evidence type="ECO:0000256" key="1">
    <source>
        <dbReference type="ARBA" id="ARBA00006243"/>
    </source>
</evidence>
<dbReference type="GO" id="GO:0051604">
    <property type="term" value="P:protein maturation"/>
    <property type="evidence" value="ECO:0007669"/>
    <property type="project" value="TreeGrafter"/>
</dbReference>
<proteinExistence type="inferred from homology"/>
<evidence type="ECO:0000259" key="2">
    <source>
        <dbReference type="Pfam" id="PF00586"/>
    </source>
</evidence>
<feature type="domain" description="PurM-like C-terminal" evidence="3">
    <location>
        <begin position="161"/>
        <end position="312"/>
    </location>
</feature>
<dbReference type="OrthoDB" id="9801934at2"/>
<dbReference type="Proteomes" id="UP000197032">
    <property type="component" value="Unassembled WGS sequence"/>
</dbReference>
<dbReference type="RefSeq" id="WP_088552708.1">
    <property type="nucleotide sequence ID" value="NZ_BDGJ01000005.1"/>
</dbReference>
<reference evidence="5" key="1">
    <citation type="journal article" date="2017" name="Appl. Environ. Microbiol.">
        <title>Genomic analysis of Calderihabitans maritimus KKC1, a thermophilic hydrogenogenic carboxydotrophic bacterium isolated from marine sediment.</title>
        <authorList>
            <person name="Omae K."/>
            <person name="Yoneda Y."/>
            <person name="Fukuyama Y."/>
            <person name="Yoshida T."/>
            <person name="Sako Y."/>
        </authorList>
    </citation>
    <scope>NUCLEOTIDE SEQUENCE [LARGE SCALE GENOMIC DNA]</scope>
    <source>
        <strain evidence="5">KKC1</strain>
    </source>
</reference>
<dbReference type="Gene3D" id="3.90.650.10">
    <property type="entry name" value="PurM-like C-terminal domain"/>
    <property type="match status" value="1"/>
</dbReference>
<gene>
    <name evidence="4" type="ORF">KKC1_02830</name>
</gene>
<dbReference type="Pfam" id="PF02769">
    <property type="entry name" value="AIRS_C"/>
    <property type="match status" value="1"/>
</dbReference>
<keyword evidence="5" id="KW-1185">Reference proteome</keyword>
<dbReference type="SUPFAM" id="SSF56042">
    <property type="entry name" value="PurM C-terminal domain-like"/>
    <property type="match status" value="1"/>
</dbReference>